<feature type="transmembrane region" description="Helical" evidence="2">
    <location>
        <begin position="166"/>
        <end position="182"/>
    </location>
</feature>
<feature type="transmembrane region" description="Helical" evidence="2">
    <location>
        <begin position="217"/>
        <end position="235"/>
    </location>
</feature>
<keyword evidence="4" id="KW-0808">Transferase</keyword>
<dbReference type="RefSeq" id="WP_378063170.1">
    <property type="nucleotide sequence ID" value="NZ_JBHSXS010000004.1"/>
</dbReference>
<evidence type="ECO:0000259" key="3">
    <source>
        <dbReference type="Pfam" id="PF01757"/>
    </source>
</evidence>
<keyword evidence="2" id="KW-1133">Transmembrane helix</keyword>
<sequence>MTEPPRLRELDLLRFVAATAVMLHHFVGRIAGWGVDNHHNLPVLARLTHFGGFGVDLFFLISGFVILMSAWDRGVGDFAVSRVARIFPAYWFAVSLALLLFFASGASLFEDGGGIGPLRSYLPNMTMLNVGIGVPPMEVVYWTLWAELHFYALAALLVWRGITYDRCVAFMVLWLLLGVFAREGRAGLLNGLLMPEWAPLFIAGMGFYLVYRFGPNLVLGLVIAACWALTVYYRVTIVNRELVWPQVWDAVATGVVTFLFLLMLMVATGSLGMVRRRGFTALGALTYPLYLIHETLARVMVERLGPHLGRWPLLAACCAVALGGAHLVYRFVEQPAQRWMRPRLRGALEQIRNGDGAPPDRPATARRPAAGPRGRSRSHRRYSVDGSPRPAAEHDTAAAPPA</sequence>
<feature type="transmembrane region" description="Helical" evidence="2">
    <location>
        <begin position="188"/>
        <end position="210"/>
    </location>
</feature>
<feature type="transmembrane region" description="Helical" evidence="2">
    <location>
        <begin position="89"/>
        <end position="109"/>
    </location>
</feature>
<evidence type="ECO:0000313" key="5">
    <source>
        <dbReference type="Proteomes" id="UP001596380"/>
    </source>
</evidence>
<accession>A0ABW2CGD5</accession>
<dbReference type="EMBL" id="JBHSXS010000004">
    <property type="protein sequence ID" value="MFC6880044.1"/>
    <property type="molecule type" value="Genomic_DNA"/>
</dbReference>
<gene>
    <name evidence="4" type="ORF">ACFQKB_09740</name>
</gene>
<feature type="region of interest" description="Disordered" evidence="1">
    <location>
        <begin position="351"/>
        <end position="402"/>
    </location>
</feature>
<feature type="transmembrane region" description="Helical" evidence="2">
    <location>
        <begin position="47"/>
        <end position="68"/>
    </location>
</feature>
<organism evidence="4 5">
    <name type="scientific">Actinomadura yumaensis</name>
    <dbReference type="NCBI Taxonomy" id="111807"/>
    <lineage>
        <taxon>Bacteria</taxon>
        <taxon>Bacillati</taxon>
        <taxon>Actinomycetota</taxon>
        <taxon>Actinomycetes</taxon>
        <taxon>Streptosporangiales</taxon>
        <taxon>Thermomonosporaceae</taxon>
        <taxon>Actinomadura</taxon>
    </lineage>
</organism>
<keyword evidence="4" id="KW-0012">Acyltransferase</keyword>
<dbReference type="GO" id="GO:0016746">
    <property type="term" value="F:acyltransferase activity"/>
    <property type="evidence" value="ECO:0007669"/>
    <property type="project" value="UniProtKB-KW"/>
</dbReference>
<dbReference type="InterPro" id="IPR050879">
    <property type="entry name" value="Acyltransferase_3"/>
</dbReference>
<evidence type="ECO:0000313" key="4">
    <source>
        <dbReference type="EMBL" id="MFC6880044.1"/>
    </source>
</evidence>
<feature type="transmembrane region" description="Helical" evidence="2">
    <location>
        <begin position="247"/>
        <end position="267"/>
    </location>
</feature>
<keyword evidence="2" id="KW-0472">Membrane</keyword>
<comment type="caution">
    <text evidence="4">The sequence shown here is derived from an EMBL/GenBank/DDBJ whole genome shotgun (WGS) entry which is preliminary data.</text>
</comment>
<dbReference type="PANTHER" id="PTHR23028:SF53">
    <property type="entry name" value="ACYL_TRANSF_3 DOMAIN-CONTAINING PROTEIN"/>
    <property type="match status" value="1"/>
</dbReference>
<evidence type="ECO:0000256" key="2">
    <source>
        <dbReference type="SAM" id="Phobius"/>
    </source>
</evidence>
<reference evidence="5" key="1">
    <citation type="journal article" date="2019" name="Int. J. Syst. Evol. Microbiol.">
        <title>The Global Catalogue of Microorganisms (GCM) 10K type strain sequencing project: providing services to taxonomists for standard genome sequencing and annotation.</title>
        <authorList>
            <consortium name="The Broad Institute Genomics Platform"/>
            <consortium name="The Broad Institute Genome Sequencing Center for Infectious Disease"/>
            <person name="Wu L."/>
            <person name="Ma J."/>
        </authorList>
    </citation>
    <scope>NUCLEOTIDE SEQUENCE [LARGE SCALE GENOMIC DNA]</scope>
    <source>
        <strain evidence="5">JCM 3369</strain>
    </source>
</reference>
<dbReference type="EC" id="2.3.-.-" evidence="4"/>
<dbReference type="Proteomes" id="UP001596380">
    <property type="component" value="Unassembled WGS sequence"/>
</dbReference>
<feature type="transmembrane region" description="Helical" evidence="2">
    <location>
        <begin position="12"/>
        <end position="35"/>
    </location>
</feature>
<dbReference type="InterPro" id="IPR002656">
    <property type="entry name" value="Acyl_transf_3_dom"/>
</dbReference>
<keyword evidence="2" id="KW-0812">Transmembrane</keyword>
<feature type="domain" description="Acyltransferase 3" evidence="3">
    <location>
        <begin position="9"/>
        <end position="329"/>
    </location>
</feature>
<dbReference type="PANTHER" id="PTHR23028">
    <property type="entry name" value="ACETYLTRANSFERASE"/>
    <property type="match status" value="1"/>
</dbReference>
<evidence type="ECO:0000256" key="1">
    <source>
        <dbReference type="SAM" id="MobiDB-lite"/>
    </source>
</evidence>
<feature type="transmembrane region" description="Helical" evidence="2">
    <location>
        <begin position="313"/>
        <end position="332"/>
    </location>
</feature>
<dbReference type="Pfam" id="PF01757">
    <property type="entry name" value="Acyl_transf_3"/>
    <property type="match status" value="1"/>
</dbReference>
<name>A0ABW2CGD5_9ACTN</name>
<proteinExistence type="predicted"/>
<keyword evidence="5" id="KW-1185">Reference proteome</keyword>
<feature type="transmembrane region" description="Helical" evidence="2">
    <location>
        <begin position="279"/>
        <end position="301"/>
    </location>
</feature>
<protein>
    <submittedName>
        <fullName evidence="4">Acyltransferase family protein</fullName>
        <ecNumber evidence="4">2.3.-.-</ecNumber>
    </submittedName>
</protein>